<dbReference type="FunFam" id="3.40.50.1820:FF:000072">
    <property type="entry name" value="Serine carboxypeptidase-like 19"/>
    <property type="match status" value="1"/>
</dbReference>
<evidence type="ECO:0000313" key="8">
    <source>
        <dbReference type="EMBL" id="OTF92719.1"/>
    </source>
</evidence>
<keyword evidence="4" id="KW-0378">Hydrolase</keyword>
<feature type="chain" id="PRO_5041059928" evidence="6">
    <location>
        <begin position="24"/>
        <end position="457"/>
    </location>
</feature>
<reference evidence="8" key="2">
    <citation type="submission" date="2017-02" db="EMBL/GenBank/DDBJ databases">
        <title>Sunflower complete genome.</title>
        <authorList>
            <person name="Langlade N."/>
            <person name="Munos S."/>
        </authorList>
    </citation>
    <scope>NUCLEOTIDE SEQUENCE [LARGE SCALE GENOMIC DNA]</scope>
    <source>
        <tissue evidence="8">Leaves</tissue>
    </source>
</reference>
<proteinExistence type="inferred from homology"/>
<accession>A0A251S2F1</accession>
<dbReference type="InterPro" id="IPR001563">
    <property type="entry name" value="Peptidase_S10"/>
</dbReference>
<organism evidence="8 9">
    <name type="scientific">Helianthus annuus</name>
    <name type="common">Common sunflower</name>
    <dbReference type="NCBI Taxonomy" id="4232"/>
    <lineage>
        <taxon>Eukaryota</taxon>
        <taxon>Viridiplantae</taxon>
        <taxon>Streptophyta</taxon>
        <taxon>Embryophyta</taxon>
        <taxon>Tracheophyta</taxon>
        <taxon>Spermatophyta</taxon>
        <taxon>Magnoliopsida</taxon>
        <taxon>eudicotyledons</taxon>
        <taxon>Gunneridae</taxon>
        <taxon>Pentapetalae</taxon>
        <taxon>asterids</taxon>
        <taxon>campanulids</taxon>
        <taxon>Asterales</taxon>
        <taxon>Asteraceae</taxon>
        <taxon>Asteroideae</taxon>
        <taxon>Heliantheae alliance</taxon>
        <taxon>Heliantheae</taxon>
        <taxon>Helianthus</taxon>
    </lineage>
</organism>
<keyword evidence="3" id="KW-0645">Protease</keyword>
<dbReference type="GO" id="GO:0047158">
    <property type="term" value="F:sinapoylglucose-sinapoylglucose O-sinapoyltransferase activity"/>
    <property type="evidence" value="ECO:0007669"/>
    <property type="project" value="UniProtKB-EC"/>
</dbReference>
<keyword evidence="5" id="KW-0325">Glycoprotein</keyword>
<dbReference type="Gene3D" id="3.40.50.12670">
    <property type="match status" value="1"/>
</dbReference>
<evidence type="ECO:0000256" key="2">
    <source>
        <dbReference type="ARBA" id="ARBA00022645"/>
    </source>
</evidence>
<comment type="similarity">
    <text evidence="1">Belongs to the peptidase S10 family.</text>
</comment>
<evidence type="ECO:0000313" key="7">
    <source>
        <dbReference type="EMBL" id="KAF5761646.1"/>
    </source>
</evidence>
<dbReference type="OrthoDB" id="443318at2759"/>
<keyword evidence="7" id="KW-0012">Acyltransferase</keyword>
<dbReference type="EC" id="2.3.1.103" evidence="7"/>
<keyword evidence="2 8" id="KW-0121">Carboxypeptidase</keyword>
<dbReference type="GO" id="GO:0004185">
    <property type="term" value="F:serine-type carboxypeptidase activity"/>
    <property type="evidence" value="ECO:0007669"/>
    <property type="project" value="InterPro"/>
</dbReference>
<dbReference type="GO" id="GO:0019748">
    <property type="term" value="P:secondary metabolic process"/>
    <property type="evidence" value="ECO:0000318"/>
    <property type="project" value="GO_Central"/>
</dbReference>
<reference evidence="7 9" key="1">
    <citation type="journal article" date="2017" name="Nature">
        <title>The sunflower genome provides insights into oil metabolism, flowering and Asterid evolution.</title>
        <authorList>
            <person name="Badouin H."/>
            <person name="Gouzy J."/>
            <person name="Grassa C.J."/>
            <person name="Murat F."/>
            <person name="Staton S.E."/>
            <person name="Cottret L."/>
            <person name="Lelandais-Briere C."/>
            <person name="Owens G.L."/>
            <person name="Carrere S."/>
            <person name="Mayjonade B."/>
            <person name="Legrand L."/>
            <person name="Gill N."/>
            <person name="Kane N.C."/>
            <person name="Bowers J.E."/>
            <person name="Hubner S."/>
            <person name="Bellec A."/>
            <person name="Berard A."/>
            <person name="Berges H."/>
            <person name="Blanchet N."/>
            <person name="Boniface M.C."/>
            <person name="Brunel D."/>
            <person name="Catrice O."/>
            <person name="Chaidir N."/>
            <person name="Claudel C."/>
            <person name="Donnadieu C."/>
            <person name="Faraut T."/>
            <person name="Fievet G."/>
            <person name="Helmstetter N."/>
            <person name="King M."/>
            <person name="Knapp S.J."/>
            <person name="Lai Z."/>
            <person name="Le Paslier M.C."/>
            <person name="Lippi Y."/>
            <person name="Lorenzon L."/>
            <person name="Mandel J.R."/>
            <person name="Marage G."/>
            <person name="Marchand G."/>
            <person name="Marquand E."/>
            <person name="Bret-Mestries E."/>
            <person name="Morien E."/>
            <person name="Nambeesan S."/>
            <person name="Nguyen T."/>
            <person name="Pegot-Espagnet P."/>
            <person name="Pouilly N."/>
            <person name="Raftis F."/>
            <person name="Sallet E."/>
            <person name="Schiex T."/>
            <person name="Thomas J."/>
            <person name="Vandecasteele C."/>
            <person name="Vares D."/>
            <person name="Vear F."/>
            <person name="Vautrin S."/>
            <person name="Crespi M."/>
            <person name="Mangin B."/>
            <person name="Burke J.M."/>
            <person name="Salse J."/>
            <person name="Munos S."/>
            <person name="Vincourt P."/>
            <person name="Rieseberg L.H."/>
            <person name="Langlade N.B."/>
        </authorList>
    </citation>
    <scope>NUCLEOTIDE SEQUENCE [LARGE SCALE GENOMIC DNA]</scope>
    <source>
        <strain evidence="9">cv. SF193</strain>
        <tissue evidence="7">Leaves</tissue>
    </source>
</reference>
<evidence type="ECO:0000256" key="6">
    <source>
        <dbReference type="SAM" id="SignalP"/>
    </source>
</evidence>
<evidence type="ECO:0000256" key="5">
    <source>
        <dbReference type="ARBA" id="ARBA00023180"/>
    </source>
</evidence>
<gene>
    <name evidence="8" type="primary">scpl1</name>
    <name evidence="8" type="ORF">HannXRQ_Chr16g0524961</name>
    <name evidence="7" type="ORF">HanXRQr2_Chr16g0767501</name>
</gene>
<name>A0A251S2F1_HELAN</name>
<reference evidence="7" key="3">
    <citation type="submission" date="2020-06" db="EMBL/GenBank/DDBJ databases">
        <title>Helianthus annuus Genome sequencing and assembly Release 2.</title>
        <authorList>
            <person name="Gouzy J."/>
            <person name="Langlade N."/>
            <person name="Munos S."/>
        </authorList>
    </citation>
    <scope>NUCLEOTIDE SEQUENCE</scope>
    <source>
        <tissue evidence="7">Leaves</tissue>
    </source>
</reference>
<dbReference type="EMBL" id="MNCJ02000331">
    <property type="protein sequence ID" value="KAF5761646.1"/>
    <property type="molecule type" value="Genomic_DNA"/>
</dbReference>
<dbReference type="AlphaFoldDB" id="A0A251S2F1"/>
<dbReference type="Gramene" id="mRNA:HanXRQr2_Chr16g0767501">
    <property type="protein sequence ID" value="mRNA:HanXRQr2_Chr16g0767501"/>
    <property type="gene ID" value="HanXRQr2_Chr16g0767501"/>
</dbReference>
<dbReference type="PANTHER" id="PTHR11802">
    <property type="entry name" value="SERINE PROTEASE FAMILY S10 SERINE CARBOXYPEPTIDASE"/>
    <property type="match status" value="1"/>
</dbReference>
<dbReference type="OMA" id="MECHAMI"/>
<dbReference type="GO" id="GO:0006508">
    <property type="term" value="P:proteolysis"/>
    <property type="evidence" value="ECO:0007669"/>
    <property type="project" value="UniProtKB-KW"/>
</dbReference>
<dbReference type="PRINTS" id="PR00724">
    <property type="entry name" value="CRBOXYPTASEC"/>
</dbReference>
<sequence length="457" mass="51544">MFLFYHFILLLTLQSYFITLSHSGTIVKNLPGYSGDLPFKLETGYVGVGGKEEVQLFYYFVESQSNPEDDPVICYIPGGPGTSALLGFLYETGPLSINVDNDTTTATLLLNEYSWTKTASIIFVDMLAGSGFSYAKTKEAWISSDSIMAAQGHEFVKKFLMDHPKFLKNPLYIKGVSYTGIVAPVITMKVYEGNERGDQPTLNIQGYILGNPLTDKFMDYNSRLKYAHRVALISDNIYESAVENCHGNYVNIDIANELCAHSLQRYKQCTNHITITNILEPFCYESYQGTPYCQDPSYDAIQIWANSDTARHALNISEGTIGKWEIFNTTIHYDDGKNDTFCYAYDIFSSLDYHKELTSKNCRALIFSGDHDMTFPYVGLEQWIASLSIRVEEPWEPYFVDDQVGGYQMTYAQNDFSLTFATVKGAGHSAPSDKPKESMYLIKRWLASRTDSSSCLI</sequence>
<dbReference type="STRING" id="4232.A0A251S2F1"/>
<dbReference type="InterPro" id="IPR033124">
    <property type="entry name" value="Ser_caboxypep_his_AS"/>
</dbReference>
<dbReference type="Gene3D" id="3.40.50.1820">
    <property type="entry name" value="alpha/beta hydrolase"/>
    <property type="match status" value="1"/>
</dbReference>
<dbReference type="Pfam" id="PF00450">
    <property type="entry name" value="Peptidase_S10"/>
    <property type="match status" value="1"/>
</dbReference>
<evidence type="ECO:0000256" key="3">
    <source>
        <dbReference type="ARBA" id="ARBA00022670"/>
    </source>
</evidence>
<dbReference type="SUPFAM" id="SSF53474">
    <property type="entry name" value="alpha/beta-Hydrolases"/>
    <property type="match status" value="1"/>
</dbReference>
<protein>
    <submittedName>
        <fullName evidence="8">Putative serine carboxypeptidase-like 1</fullName>
    </submittedName>
    <submittedName>
        <fullName evidence="7">Sinapoylglucose--sinapoylglucose O-sinapoyltransferase</fullName>
        <ecNumber evidence="7">2.3.1.103</ecNumber>
    </submittedName>
</protein>
<dbReference type="FunFam" id="3.40.50.12670:FF:000002">
    <property type="entry name" value="Carboxypeptidase"/>
    <property type="match status" value="1"/>
</dbReference>
<keyword evidence="9" id="KW-1185">Reference proteome</keyword>
<dbReference type="Proteomes" id="UP000215914">
    <property type="component" value="Chromosome 16"/>
</dbReference>
<dbReference type="GO" id="GO:0016747">
    <property type="term" value="F:acyltransferase activity, transferring groups other than amino-acyl groups"/>
    <property type="evidence" value="ECO:0000318"/>
    <property type="project" value="GO_Central"/>
</dbReference>
<evidence type="ECO:0000256" key="4">
    <source>
        <dbReference type="ARBA" id="ARBA00022801"/>
    </source>
</evidence>
<dbReference type="PROSITE" id="PS00560">
    <property type="entry name" value="CARBOXYPEPT_SER_HIS"/>
    <property type="match status" value="1"/>
</dbReference>
<dbReference type="PANTHER" id="PTHR11802:SF438">
    <property type="entry name" value="SERINE CARBOXYPEPTIDASE-LIKE 16-RELATED"/>
    <property type="match status" value="1"/>
</dbReference>
<keyword evidence="6" id="KW-0732">Signal</keyword>
<dbReference type="InParanoid" id="A0A251S2F1"/>
<dbReference type="InterPro" id="IPR029058">
    <property type="entry name" value="AB_hydrolase_fold"/>
</dbReference>
<evidence type="ECO:0000256" key="1">
    <source>
        <dbReference type="ARBA" id="ARBA00009431"/>
    </source>
</evidence>
<keyword evidence="7" id="KW-0808">Transferase</keyword>
<dbReference type="EMBL" id="CM007905">
    <property type="protein sequence ID" value="OTF92719.1"/>
    <property type="molecule type" value="Genomic_DNA"/>
</dbReference>
<evidence type="ECO:0000313" key="9">
    <source>
        <dbReference type="Proteomes" id="UP000215914"/>
    </source>
</evidence>
<feature type="signal peptide" evidence="6">
    <location>
        <begin position="1"/>
        <end position="23"/>
    </location>
</feature>